<dbReference type="GO" id="GO:0003676">
    <property type="term" value="F:nucleic acid binding"/>
    <property type="evidence" value="ECO:0007669"/>
    <property type="project" value="InterPro"/>
</dbReference>
<feature type="domain" description="CCHC-type" evidence="3">
    <location>
        <begin position="152"/>
        <end position="166"/>
    </location>
</feature>
<dbReference type="PANTHER" id="PTHR31286:SF99">
    <property type="entry name" value="DUF4283 DOMAIN-CONTAINING PROTEIN"/>
    <property type="match status" value="1"/>
</dbReference>
<gene>
    <name evidence="4" type="ORF">O6P43_017551</name>
</gene>
<evidence type="ECO:0000256" key="1">
    <source>
        <dbReference type="PROSITE-ProRule" id="PRU00047"/>
    </source>
</evidence>
<organism evidence="4 5">
    <name type="scientific">Quillaja saponaria</name>
    <name type="common">Soap bark tree</name>
    <dbReference type="NCBI Taxonomy" id="32244"/>
    <lineage>
        <taxon>Eukaryota</taxon>
        <taxon>Viridiplantae</taxon>
        <taxon>Streptophyta</taxon>
        <taxon>Embryophyta</taxon>
        <taxon>Tracheophyta</taxon>
        <taxon>Spermatophyta</taxon>
        <taxon>Magnoliopsida</taxon>
        <taxon>eudicotyledons</taxon>
        <taxon>Gunneridae</taxon>
        <taxon>Pentapetalae</taxon>
        <taxon>rosids</taxon>
        <taxon>fabids</taxon>
        <taxon>Fabales</taxon>
        <taxon>Quillajaceae</taxon>
        <taxon>Quillaja</taxon>
    </lineage>
</organism>
<dbReference type="KEGG" id="qsa:O6P43_017551"/>
<evidence type="ECO:0000256" key="2">
    <source>
        <dbReference type="SAM" id="MobiDB-lite"/>
    </source>
</evidence>
<proteinExistence type="predicted"/>
<dbReference type="InterPro" id="IPR040256">
    <property type="entry name" value="At4g02000-like"/>
</dbReference>
<keyword evidence="5" id="KW-1185">Reference proteome</keyword>
<sequence>MGICLMSLRKKWQLKGDLKLIDLGCDFYIVHLNSSEDLNHMLTNGPWIIVGHYLTMRRWKPEFQPNKERIKHIAVWIQFPELPIEYFQSDFLFEAGGQIGKILKVDKATQDSERGKFARICIEIELDKPLIPKIKIGKKWRRIEYKGYHMICFHCGVFGHSKEHCPTNVKVNNEGKRDSNVPDGPCDMASERMPDDRGMNVTKADYRAMDVSSSKRKET</sequence>
<dbReference type="GO" id="GO:0008270">
    <property type="term" value="F:zinc ion binding"/>
    <property type="evidence" value="ECO:0007669"/>
    <property type="project" value="UniProtKB-KW"/>
</dbReference>
<comment type="caution">
    <text evidence="4">The sequence shown here is derived from an EMBL/GenBank/DDBJ whole genome shotgun (WGS) entry which is preliminary data.</text>
</comment>
<dbReference type="PROSITE" id="PS50158">
    <property type="entry name" value="ZF_CCHC"/>
    <property type="match status" value="1"/>
</dbReference>
<feature type="region of interest" description="Disordered" evidence="2">
    <location>
        <begin position="174"/>
        <end position="219"/>
    </location>
</feature>
<dbReference type="Pfam" id="PF14111">
    <property type="entry name" value="DUF4283"/>
    <property type="match status" value="1"/>
</dbReference>
<dbReference type="EMBL" id="JARAOO010000007">
    <property type="protein sequence ID" value="KAJ7962302.1"/>
    <property type="molecule type" value="Genomic_DNA"/>
</dbReference>
<dbReference type="Proteomes" id="UP001163823">
    <property type="component" value="Chromosome 7"/>
</dbReference>
<dbReference type="InterPro" id="IPR025558">
    <property type="entry name" value="DUF4283"/>
</dbReference>
<keyword evidence="1" id="KW-0479">Metal-binding</keyword>
<reference evidence="4" key="1">
    <citation type="journal article" date="2023" name="Science">
        <title>Elucidation of the pathway for biosynthesis of saponin adjuvants from the soapbark tree.</title>
        <authorList>
            <person name="Reed J."/>
            <person name="Orme A."/>
            <person name="El-Demerdash A."/>
            <person name="Owen C."/>
            <person name="Martin L.B.B."/>
            <person name="Misra R.C."/>
            <person name="Kikuchi S."/>
            <person name="Rejzek M."/>
            <person name="Martin A.C."/>
            <person name="Harkess A."/>
            <person name="Leebens-Mack J."/>
            <person name="Louveau T."/>
            <person name="Stephenson M.J."/>
            <person name="Osbourn A."/>
        </authorList>
    </citation>
    <scope>NUCLEOTIDE SEQUENCE</scope>
    <source>
        <strain evidence="4">S10</strain>
    </source>
</reference>
<evidence type="ECO:0000313" key="5">
    <source>
        <dbReference type="Proteomes" id="UP001163823"/>
    </source>
</evidence>
<protein>
    <submittedName>
        <fullName evidence="4">Zinc ion binding nucleic acid binding protein</fullName>
    </submittedName>
</protein>
<evidence type="ECO:0000313" key="4">
    <source>
        <dbReference type="EMBL" id="KAJ7962302.1"/>
    </source>
</evidence>
<name>A0AAD7LQK6_QUISA</name>
<accession>A0AAD7LQK6</accession>
<keyword evidence="1" id="KW-0862">Zinc</keyword>
<evidence type="ECO:0000259" key="3">
    <source>
        <dbReference type="PROSITE" id="PS50158"/>
    </source>
</evidence>
<keyword evidence="1" id="KW-0863">Zinc-finger</keyword>
<feature type="compositionally biased region" description="Basic and acidic residues" evidence="2">
    <location>
        <begin position="189"/>
        <end position="219"/>
    </location>
</feature>
<dbReference type="AlphaFoldDB" id="A0AAD7LQK6"/>
<dbReference type="PANTHER" id="PTHR31286">
    <property type="entry name" value="GLYCINE-RICH CELL WALL STRUCTURAL PROTEIN 1.8-LIKE"/>
    <property type="match status" value="1"/>
</dbReference>
<dbReference type="InterPro" id="IPR001878">
    <property type="entry name" value="Znf_CCHC"/>
</dbReference>